<sequence length="48" mass="5733">VHFYDMKHPTLRYGHWQPDEDHPFLGSQTRILGSKNYLAENFLEDSEL</sequence>
<accession>A0A382I2W1</accession>
<dbReference type="EMBL" id="UINC01064761">
    <property type="protein sequence ID" value="SVB93735.1"/>
    <property type="molecule type" value="Genomic_DNA"/>
</dbReference>
<gene>
    <name evidence="1" type="ORF">METZ01_LOCUS246589</name>
</gene>
<dbReference type="AlphaFoldDB" id="A0A382I2W1"/>
<reference evidence="1" key="1">
    <citation type="submission" date="2018-05" db="EMBL/GenBank/DDBJ databases">
        <authorList>
            <person name="Lanie J.A."/>
            <person name="Ng W.-L."/>
            <person name="Kazmierczak K.M."/>
            <person name="Andrzejewski T.M."/>
            <person name="Davidsen T.M."/>
            <person name="Wayne K.J."/>
            <person name="Tettelin H."/>
            <person name="Glass J.I."/>
            <person name="Rusch D."/>
            <person name="Podicherti R."/>
            <person name="Tsui H.-C.T."/>
            <person name="Winkler M.E."/>
        </authorList>
    </citation>
    <scope>NUCLEOTIDE SEQUENCE</scope>
</reference>
<feature type="non-terminal residue" evidence="1">
    <location>
        <position position="1"/>
    </location>
</feature>
<organism evidence="1">
    <name type="scientific">marine metagenome</name>
    <dbReference type="NCBI Taxonomy" id="408172"/>
    <lineage>
        <taxon>unclassified sequences</taxon>
        <taxon>metagenomes</taxon>
        <taxon>ecological metagenomes</taxon>
    </lineage>
</organism>
<protein>
    <submittedName>
        <fullName evidence="1">Uncharacterized protein</fullName>
    </submittedName>
</protein>
<name>A0A382I2W1_9ZZZZ</name>
<evidence type="ECO:0000313" key="1">
    <source>
        <dbReference type="EMBL" id="SVB93735.1"/>
    </source>
</evidence>
<feature type="non-terminal residue" evidence="1">
    <location>
        <position position="48"/>
    </location>
</feature>
<proteinExistence type="predicted"/>